<dbReference type="Pfam" id="PF13347">
    <property type="entry name" value="MFS_2"/>
    <property type="match status" value="1"/>
</dbReference>
<keyword evidence="7 8" id="KW-0472">Membrane</keyword>
<reference evidence="9 10" key="1">
    <citation type="journal article" date="2023" name="Commun. Biol.">
        <title>Genome analysis of Parmales, the sister group of diatoms, reveals the evolutionary specialization of diatoms from phago-mixotrophs to photoautotrophs.</title>
        <authorList>
            <person name="Ban H."/>
            <person name="Sato S."/>
            <person name="Yoshikawa S."/>
            <person name="Yamada K."/>
            <person name="Nakamura Y."/>
            <person name="Ichinomiya M."/>
            <person name="Sato N."/>
            <person name="Blanc-Mathieu R."/>
            <person name="Endo H."/>
            <person name="Kuwata A."/>
            <person name="Ogata H."/>
        </authorList>
    </citation>
    <scope>NUCLEOTIDE SEQUENCE [LARGE SCALE GENOMIC DNA]</scope>
</reference>
<evidence type="ECO:0000256" key="5">
    <source>
        <dbReference type="ARBA" id="ARBA00022692"/>
    </source>
</evidence>
<evidence type="ECO:0008006" key="11">
    <source>
        <dbReference type="Google" id="ProtNLM"/>
    </source>
</evidence>
<proteinExistence type="inferred from homology"/>
<dbReference type="CDD" id="cd17332">
    <property type="entry name" value="MFS_MelB_like"/>
    <property type="match status" value="1"/>
</dbReference>
<comment type="similarity">
    <text evidence="2">Belongs to the major facilitator superfamily.</text>
</comment>
<comment type="caution">
    <text evidence="9">The sequence shown here is derived from an EMBL/GenBank/DDBJ whole genome shotgun (WGS) entry which is preliminary data.</text>
</comment>
<feature type="transmembrane region" description="Helical" evidence="8">
    <location>
        <begin position="133"/>
        <end position="159"/>
    </location>
</feature>
<dbReference type="SUPFAM" id="SSF103473">
    <property type="entry name" value="MFS general substrate transporter"/>
    <property type="match status" value="1"/>
</dbReference>
<evidence type="ECO:0000256" key="1">
    <source>
        <dbReference type="ARBA" id="ARBA00004651"/>
    </source>
</evidence>
<keyword evidence="4" id="KW-1003">Cell membrane</keyword>
<feature type="transmembrane region" description="Helical" evidence="8">
    <location>
        <begin position="346"/>
        <end position="365"/>
    </location>
</feature>
<feature type="transmembrane region" description="Helical" evidence="8">
    <location>
        <begin position="105"/>
        <end position="121"/>
    </location>
</feature>
<evidence type="ECO:0000313" key="9">
    <source>
        <dbReference type="EMBL" id="GMI22045.1"/>
    </source>
</evidence>
<feature type="transmembrane region" description="Helical" evidence="8">
    <location>
        <begin position="386"/>
        <end position="410"/>
    </location>
</feature>
<feature type="transmembrane region" description="Helical" evidence="8">
    <location>
        <begin position="257"/>
        <end position="279"/>
    </location>
</feature>
<evidence type="ECO:0000256" key="3">
    <source>
        <dbReference type="ARBA" id="ARBA00022448"/>
    </source>
</evidence>
<organism evidence="9 10">
    <name type="scientific">Tetraparma gracilis</name>
    <dbReference type="NCBI Taxonomy" id="2962635"/>
    <lineage>
        <taxon>Eukaryota</taxon>
        <taxon>Sar</taxon>
        <taxon>Stramenopiles</taxon>
        <taxon>Ochrophyta</taxon>
        <taxon>Bolidophyceae</taxon>
        <taxon>Parmales</taxon>
        <taxon>Triparmaceae</taxon>
        <taxon>Tetraparma</taxon>
    </lineage>
</organism>
<sequence length="528" mass="58307">MGRKFNFVERGIGGTYAATAGPAEDIHEKLPLSTKMTLGVGESVQAIYTVVCGFFLNAYLLEVACLDPKYVGAIQLIQGSFDAFNDPLIGTLSDRTRTRWGRRRPWLLFASLPLGVAYFGIWNTIDASEEQRFAFYLLCYMCISIGITCVQIGALVPELTLDYDERTSLSAYRLGVGNVISFIAVMTHAQIIKQWTGEDEAVGYRLSGAIFGTCITAAGWFTFWNIEEKFDPEVEDSEGERLTCMQGLMHVFKNKSFVICVAIYLCGPTAIVMVQTNLILYCKYILDDEEFVDVLIAIVQGMALVALPLWNHVGQWYGKKSTYYIGGALLSVALCSLYFIKTKALTLVASFVIGSCLSIPYVIPYSMLPDVIEEDEIATGKRREGIYFGFFTIFLKLSVTLAMTFTNLALSASGYEAPVSSCGGAADEAELLMPDTQPDAVINVMRVMVGPVPACFFLLAMYFVYLFPITKESHTENAKNVVAERERRKTVYLEGKAADAVRSDAADGVDGDFALVPLDEDDEDNTRL</sequence>
<keyword evidence="6 8" id="KW-1133">Transmembrane helix</keyword>
<evidence type="ECO:0000256" key="8">
    <source>
        <dbReference type="SAM" id="Phobius"/>
    </source>
</evidence>
<keyword evidence="10" id="KW-1185">Reference proteome</keyword>
<gene>
    <name evidence="9" type="ORF">TeGR_g11999</name>
</gene>
<dbReference type="Gene3D" id="1.20.1250.20">
    <property type="entry name" value="MFS general substrate transporter like domains"/>
    <property type="match status" value="1"/>
</dbReference>
<evidence type="ECO:0000256" key="6">
    <source>
        <dbReference type="ARBA" id="ARBA00022989"/>
    </source>
</evidence>
<evidence type="ECO:0000256" key="2">
    <source>
        <dbReference type="ARBA" id="ARBA00008335"/>
    </source>
</evidence>
<protein>
    <recommendedName>
        <fullName evidence="11">Sugar transporter</fullName>
    </recommendedName>
</protein>
<dbReference type="PANTHER" id="PTHR11328:SF24">
    <property type="entry name" value="MAJOR FACILITATOR SUPERFAMILY (MFS) PROFILE DOMAIN-CONTAINING PROTEIN"/>
    <property type="match status" value="1"/>
</dbReference>
<feature type="transmembrane region" description="Helical" evidence="8">
    <location>
        <begin position="204"/>
        <end position="223"/>
    </location>
</feature>
<dbReference type="PROSITE" id="PS00872">
    <property type="entry name" value="NA_GALACTOSIDE_SYMP"/>
    <property type="match status" value="1"/>
</dbReference>
<evidence type="ECO:0000256" key="7">
    <source>
        <dbReference type="ARBA" id="ARBA00023136"/>
    </source>
</evidence>
<dbReference type="EMBL" id="BRYB01001274">
    <property type="protein sequence ID" value="GMI22045.1"/>
    <property type="molecule type" value="Genomic_DNA"/>
</dbReference>
<dbReference type="InterPro" id="IPR039672">
    <property type="entry name" value="MFS_2"/>
</dbReference>
<feature type="transmembrane region" description="Helical" evidence="8">
    <location>
        <begin position="291"/>
        <end position="310"/>
    </location>
</feature>
<name>A0ABQ6M9A0_9STRA</name>
<keyword evidence="3" id="KW-0813">Transport</keyword>
<feature type="transmembrane region" description="Helical" evidence="8">
    <location>
        <begin position="448"/>
        <end position="467"/>
    </location>
</feature>
<accession>A0ABQ6M9A0</accession>
<feature type="transmembrane region" description="Helical" evidence="8">
    <location>
        <begin position="171"/>
        <end position="192"/>
    </location>
</feature>
<dbReference type="InterPro" id="IPR018043">
    <property type="entry name" value="Na/Gal_symport_CS"/>
</dbReference>
<evidence type="ECO:0000256" key="4">
    <source>
        <dbReference type="ARBA" id="ARBA00022475"/>
    </source>
</evidence>
<evidence type="ECO:0000313" key="10">
    <source>
        <dbReference type="Proteomes" id="UP001165060"/>
    </source>
</evidence>
<dbReference type="PANTHER" id="PTHR11328">
    <property type="entry name" value="MAJOR FACILITATOR SUPERFAMILY DOMAIN-CONTAINING PROTEIN"/>
    <property type="match status" value="1"/>
</dbReference>
<comment type="subcellular location">
    <subcellularLocation>
        <location evidence="1">Cell membrane</location>
        <topology evidence="1">Multi-pass membrane protein</topology>
    </subcellularLocation>
</comment>
<keyword evidence="5 8" id="KW-0812">Transmembrane</keyword>
<dbReference type="Proteomes" id="UP001165060">
    <property type="component" value="Unassembled WGS sequence"/>
</dbReference>
<dbReference type="InterPro" id="IPR036259">
    <property type="entry name" value="MFS_trans_sf"/>
</dbReference>
<feature type="transmembrane region" description="Helical" evidence="8">
    <location>
        <begin position="322"/>
        <end position="340"/>
    </location>
</feature>